<keyword evidence="1" id="KW-0547">Nucleotide-binding</keyword>
<dbReference type="GO" id="GO:0005524">
    <property type="term" value="F:ATP binding"/>
    <property type="evidence" value="ECO:0007669"/>
    <property type="project" value="UniProtKB-KW"/>
</dbReference>
<accession>A0A0F9SQI8</accession>
<dbReference type="PANTHER" id="PTHR35372:SF2">
    <property type="entry name" value="SF3 HELICASE DOMAIN-CONTAINING PROTEIN"/>
    <property type="match status" value="1"/>
</dbReference>
<organism evidence="5">
    <name type="scientific">marine sediment metagenome</name>
    <dbReference type="NCBI Taxonomy" id="412755"/>
    <lineage>
        <taxon>unclassified sequences</taxon>
        <taxon>metagenomes</taxon>
        <taxon>ecological metagenomes</taxon>
    </lineage>
</organism>
<protein>
    <recommendedName>
        <fullName evidence="4">SF3 helicase domain-containing protein</fullName>
    </recommendedName>
</protein>
<dbReference type="InterPro" id="IPR014015">
    <property type="entry name" value="Helicase_SF3_DNA-vir"/>
</dbReference>
<dbReference type="PROSITE" id="PS51206">
    <property type="entry name" value="SF3_HELICASE_1"/>
    <property type="match status" value="1"/>
</dbReference>
<evidence type="ECO:0000259" key="4">
    <source>
        <dbReference type="PROSITE" id="PS51206"/>
    </source>
</evidence>
<dbReference type="EMBL" id="LAZR01000387">
    <property type="protein sequence ID" value="KKN71265.1"/>
    <property type="molecule type" value="Genomic_DNA"/>
</dbReference>
<evidence type="ECO:0000256" key="3">
    <source>
        <dbReference type="ARBA" id="ARBA00022840"/>
    </source>
</evidence>
<dbReference type="InterPro" id="IPR045455">
    <property type="entry name" value="NrS-1_pol-like_helicase"/>
</dbReference>
<proteinExistence type="predicted"/>
<name>A0A0F9SQI8_9ZZZZ</name>
<dbReference type="InterPro" id="IPR034154">
    <property type="entry name" value="TOPRIM_DnaG/twinkle"/>
</dbReference>
<feature type="domain" description="SF3 helicase" evidence="4">
    <location>
        <begin position="472"/>
        <end position="630"/>
    </location>
</feature>
<dbReference type="Gene3D" id="3.40.50.300">
    <property type="entry name" value="P-loop containing nucleotide triphosphate hydrolases"/>
    <property type="match status" value="1"/>
</dbReference>
<dbReference type="InterPro" id="IPR006500">
    <property type="entry name" value="Helicase_put_C_phage/plasmid"/>
</dbReference>
<keyword evidence="2" id="KW-0378">Hydrolase</keyword>
<dbReference type="GO" id="GO:0016787">
    <property type="term" value="F:hydrolase activity"/>
    <property type="evidence" value="ECO:0007669"/>
    <property type="project" value="UniProtKB-KW"/>
</dbReference>
<dbReference type="InterPro" id="IPR051620">
    <property type="entry name" value="ORF904-like_C"/>
</dbReference>
<keyword evidence="3" id="KW-0067">ATP-binding</keyword>
<dbReference type="Gene3D" id="3.40.1360.10">
    <property type="match status" value="1"/>
</dbReference>
<dbReference type="InterPro" id="IPR027417">
    <property type="entry name" value="P-loop_NTPase"/>
</dbReference>
<dbReference type="PANTHER" id="PTHR35372">
    <property type="entry name" value="ATP BINDING PROTEIN-RELATED"/>
    <property type="match status" value="1"/>
</dbReference>
<dbReference type="AlphaFoldDB" id="A0A0F9SQI8"/>
<evidence type="ECO:0000256" key="1">
    <source>
        <dbReference type="ARBA" id="ARBA00022741"/>
    </source>
</evidence>
<dbReference type="NCBIfam" id="TIGR01613">
    <property type="entry name" value="primase_Cterm"/>
    <property type="match status" value="1"/>
</dbReference>
<gene>
    <name evidence="5" type="ORF">LCGC14_0423080</name>
</gene>
<dbReference type="Pfam" id="PF19263">
    <property type="entry name" value="DUF5906"/>
    <property type="match status" value="1"/>
</dbReference>
<reference evidence="5" key="1">
    <citation type="journal article" date="2015" name="Nature">
        <title>Complex archaea that bridge the gap between prokaryotes and eukaryotes.</title>
        <authorList>
            <person name="Spang A."/>
            <person name="Saw J.H."/>
            <person name="Jorgensen S.L."/>
            <person name="Zaremba-Niedzwiedzka K."/>
            <person name="Martijn J."/>
            <person name="Lind A.E."/>
            <person name="van Eijk R."/>
            <person name="Schleper C."/>
            <person name="Guy L."/>
            <person name="Ettema T.J."/>
        </authorList>
    </citation>
    <scope>NUCLEOTIDE SEQUENCE</scope>
</reference>
<dbReference type="InterPro" id="IPR014818">
    <property type="entry name" value="Phage/plasmid_primase_P4_C"/>
</dbReference>
<evidence type="ECO:0000256" key="2">
    <source>
        <dbReference type="ARBA" id="ARBA00022801"/>
    </source>
</evidence>
<dbReference type="Pfam" id="PF08706">
    <property type="entry name" value="D5_N"/>
    <property type="match status" value="1"/>
</dbReference>
<dbReference type="CDD" id="cd01029">
    <property type="entry name" value="TOPRIM_primases"/>
    <property type="match status" value="1"/>
</dbReference>
<comment type="caution">
    <text evidence="5">The sequence shown here is derived from an EMBL/GenBank/DDBJ whole genome shotgun (WGS) entry which is preliminary data.</text>
</comment>
<sequence length="760" mass="86880">MLNLSDQFTTYQANMTEGMVQLLADDLNASTDAIKALGVGFWFHEQAWIFAERNAKGEIIGLLRRYMNGKKYMVESSKRGLSYILNPDFKKGKKHGRSLLTDFIRVSTAGVKCPICGRPDWCLVSRQNPEDPSEVICPRSEYKTKDTIQVGDAGWLHIRDGSKSANKSSKNNSLLSSSSHPILVVEGASDVLAAHDLGFVAVGKPSATGGITGLTRVLRGKKTIIIGENDSGAGEEGMEVTFIKLQKFCKQVSKIMPPTGVKDLRDWVRHGLTNEELLKYIDTNADTKTDDDLLDSPLSSTIAEQWLKELHIDGIYTLFRHHRGEFWRYDGVRYKKVEKDILDSNLRDYVRDKYYIETKKVKDEIVTSRKPYLRDEYKFRGIKYELKTATQIRNGSDVDEPFIIEGYKSTLEFDREKQIVFKNGVLNTETNSFTKLKPELYITSTVPWNYDSDADYPLWQVTLRDWWGEDNDSIRLLQQWYGYNLIATNYLEAMMILFGVSGSGKSTITKVLYEMLGKDKCTPLESQDLKYTFGMEKLVNKNSVIFSEDQATKKADADMILQVIKRLTGRNIFSVRVKYGVSYDTEPFARLTYECDVLPRFVDNAQALERRVNMLYFGRSFKDAPNVLLKEQLIKEVPGIINWAIEGLRDLKQTNKFIVPATSKVAKEELRYMTSPMAAMGKQCFNFDDSNAWVSNDQLFDLHRAWFKESGYSVYSRVWFGRTFSVVFPRLKDIVRDKVRGRKSVSILPDAAVRYLESPT</sequence>
<evidence type="ECO:0000313" key="5">
    <source>
        <dbReference type="EMBL" id="KKN71265.1"/>
    </source>
</evidence>
<dbReference type="SMART" id="SM00885">
    <property type="entry name" value="D5_N"/>
    <property type="match status" value="1"/>
</dbReference>
<dbReference type="SUPFAM" id="SSF52540">
    <property type="entry name" value="P-loop containing nucleoside triphosphate hydrolases"/>
    <property type="match status" value="1"/>
</dbReference>